<reference evidence="1" key="1">
    <citation type="submission" date="2012-04" db="EMBL/GenBank/DDBJ databases">
        <title>The Genome Sequence of Loa loa.</title>
        <authorList>
            <consortium name="The Broad Institute Genome Sequencing Platform"/>
            <consortium name="Broad Institute Genome Sequencing Center for Infectious Disease"/>
            <person name="Nutman T.B."/>
            <person name="Fink D.L."/>
            <person name="Russ C."/>
            <person name="Young S."/>
            <person name="Zeng Q."/>
            <person name="Gargeya S."/>
            <person name="Alvarado L."/>
            <person name="Berlin A."/>
            <person name="Chapman S.B."/>
            <person name="Chen Z."/>
            <person name="Freedman E."/>
            <person name="Gellesch M."/>
            <person name="Goldberg J."/>
            <person name="Griggs A."/>
            <person name="Gujja S."/>
            <person name="Heilman E.R."/>
            <person name="Heiman D."/>
            <person name="Howarth C."/>
            <person name="Mehta T."/>
            <person name="Neiman D."/>
            <person name="Pearson M."/>
            <person name="Roberts A."/>
            <person name="Saif S."/>
            <person name="Shea T."/>
            <person name="Shenoy N."/>
            <person name="Sisk P."/>
            <person name="Stolte C."/>
            <person name="Sykes S."/>
            <person name="White J."/>
            <person name="Yandava C."/>
            <person name="Haas B."/>
            <person name="Henn M.R."/>
            <person name="Nusbaum C."/>
            <person name="Birren B."/>
        </authorList>
    </citation>
    <scope>NUCLEOTIDE SEQUENCE [LARGE SCALE GENOMIC DNA]</scope>
</reference>
<dbReference type="RefSeq" id="XP_003139241.1">
    <property type="nucleotide sequence ID" value="XM_003139193.1"/>
</dbReference>
<dbReference type="GeneID" id="9941049"/>
<proteinExistence type="predicted"/>
<dbReference type="OrthoDB" id="5850709at2759"/>
<dbReference type="CTD" id="9941049"/>
<evidence type="ECO:0000313" key="1">
    <source>
        <dbReference type="EMBL" id="EFO24827.1"/>
    </source>
</evidence>
<organism evidence="1">
    <name type="scientific">Loa loa</name>
    <name type="common">Eye worm</name>
    <name type="synonym">Filaria loa</name>
    <dbReference type="NCBI Taxonomy" id="7209"/>
    <lineage>
        <taxon>Eukaryota</taxon>
        <taxon>Metazoa</taxon>
        <taxon>Ecdysozoa</taxon>
        <taxon>Nematoda</taxon>
        <taxon>Chromadorea</taxon>
        <taxon>Rhabditida</taxon>
        <taxon>Spirurina</taxon>
        <taxon>Spiruromorpha</taxon>
        <taxon>Filarioidea</taxon>
        <taxon>Onchocercidae</taxon>
        <taxon>Loa</taxon>
    </lineage>
</organism>
<gene>
    <name evidence="1" type="ORF">LOAG_03656</name>
</gene>
<name>A0A1S0U3X2_LOALO</name>
<sequence>MPREACEFCRRARARHKTRKKAGVFWYSSRGMDRAGWKRRTRFRQKSSAIFAVRDNKHGTNEVDKQDKFEINPRLQALVDLFKKEGEVEEVLSPKDSASILSGPINDVEIIPDSLQSSVLNNATNEMLKGTVPVVESRSTEKPSLVHFKISETTLQQCADLLNSLSTPDQCMENS</sequence>
<dbReference type="EMBL" id="JH712338">
    <property type="protein sequence ID" value="EFO24827.1"/>
    <property type="molecule type" value="Genomic_DNA"/>
</dbReference>
<dbReference type="OMA" id="MPREACH"/>
<dbReference type="KEGG" id="loa:LOAG_03656"/>
<accession>A0A1S0U3X2</accession>
<protein>
    <submittedName>
        <fullName evidence="1">Uncharacterized protein</fullName>
    </submittedName>
</protein>
<dbReference type="InParanoid" id="A0A1S0U3X2"/>
<dbReference type="AlphaFoldDB" id="A0A1S0U3X2"/>